<keyword evidence="2" id="KW-1185">Reference proteome</keyword>
<evidence type="ECO:0000313" key="1">
    <source>
        <dbReference type="EMBL" id="KAJ1210833.1"/>
    </source>
</evidence>
<dbReference type="AlphaFoldDB" id="A0AAV7WE39"/>
<dbReference type="Proteomes" id="UP001066276">
    <property type="component" value="Chromosome 1_2"/>
</dbReference>
<organism evidence="1 2">
    <name type="scientific">Pleurodeles waltl</name>
    <name type="common">Iberian ribbed newt</name>
    <dbReference type="NCBI Taxonomy" id="8319"/>
    <lineage>
        <taxon>Eukaryota</taxon>
        <taxon>Metazoa</taxon>
        <taxon>Chordata</taxon>
        <taxon>Craniata</taxon>
        <taxon>Vertebrata</taxon>
        <taxon>Euteleostomi</taxon>
        <taxon>Amphibia</taxon>
        <taxon>Batrachia</taxon>
        <taxon>Caudata</taxon>
        <taxon>Salamandroidea</taxon>
        <taxon>Salamandridae</taxon>
        <taxon>Pleurodelinae</taxon>
        <taxon>Pleurodeles</taxon>
    </lineage>
</organism>
<reference evidence="1" key="1">
    <citation type="journal article" date="2022" name="bioRxiv">
        <title>Sequencing and chromosome-scale assembly of the giantPleurodeles waltlgenome.</title>
        <authorList>
            <person name="Brown T."/>
            <person name="Elewa A."/>
            <person name="Iarovenko S."/>
            <person name="Subramanian E."/>
            <person name="Araus A.J."/>
            <person name="Petzold A."/>
            <person name="Susuki M."/>
            <person name="Suzuki K.-i.T."/>
            <person name="Hayashi T."/>
            <person name="Toyoda A."/>
            <person name="Oliveira C."/>
            <person name="Osipova E."/>
            <person name="Leigh N.D."/>
            <person name="Simon A."/>
            <person name="Yun M.H."/>
        </authorList>
    </citation>
    <scope>NUCLEOTIDE SEQUENCE</scope>
    <source>
        <strain evidence="1">20211129_DDA</strain>
        <tissue evidence="1">Liver</tissue>
    </source>
</reference>
<evidence type="ECO:0000313" key="2">
    <source>
        <dbReference type="Proteomes" id="UP001066276"/>
    </source>
</evidence>
<accession>A0AAV7WE39</accession>
<proteinExistence type="predicted"/>
<sequence length="141" mass="14966">MPSGVGLPVRVILAQTWVARGPSRRCAGAGTRGPWQCSLGSLWPSAWCCSSAQSCGSSEVDEGAKELRCSLRMRRALEGDTVVCCYASRATRLFFGALRAEVAAGESAKRLSSPDLFTEAREECMGALHARRAQESAAAPS</sequence>
<comment type="caution">
    <text evidence="1">The sequence shown here is derived from an EMBL/GenBank/DDBJ whole genome shotgun (WGS) entry which is preliminary data.</text>
</comment>
<protein>
    <submittedName>
        <fullName evidence="1">Uncharacterized protein</fullName>
    </submittedName>
</protein>
<name>A0AAV7WE39_PLEWA</name>
<gene>
    <name evidence="1" type="ORF">NDU88_006195</name>
</gene>
<dbReference type="EMBL" id="JANPWB010000002">
    <property type="protein sequence ID" value="KAJ1210833.1"/>
    <property type="molecule type" value="Genomic_DNA"/>
</dbReference>